<proteinExistence type="predicted"/>
<name>A0ABV9YJS8_9PSEU</name>
<keyword evidence="1" id="KW-0472">Membrane</keyword>
<keyword evidence="1" id="KW-1133">Transmembrane helix</keyword>
<keyword evidence="3" id="KW-1185">Reference proteome</keyword>
<sequence>MASPNRPARLNRTLLLLTAVVLLAVSAFVLLTAFEVLRVIPPEQPLTPSSLSPPDWVPYVTVVVAVVVGLLALRWLLAQTQRKAKTGTWRLEADPSGGSTSLSAQDAVAPMVDEIEGYPGVHRASARLAGTAQRPRLYLTVGTEDAADITEVRRRIDTEAVARLRQALDLPALPAEVLFRLDDARSARLN</sequence>
<dbReference type="EMBL" id="JBHSIV010000005">
    <property type="protein sequence ID" value="MFC5061902.1"/>
    <property type="molecule type" value="Genomic_DNA"/>
</dbReference>
<accession>A0ABV9YJS8</accession>
<evidence type="ECO:0000313" key="2">
    <source>
        <dbReference type="EMBL" id="MFC5061902.1"/>
    </source>
</evidence>
<evidence type="ECO:0000313" key="3">
    <source>
        <dbReference type="Proteomes" id="UP001595947"/>
    </source>
</evidence>
<comment type="caution">
    <text evidence="2">The sequence shown here is derived from an EMBL/GenBank/DDBJ whole genome shotgun (WGS) entry which is preliminary data.</text>
</comment>
<evidence type="ECO:0000256" key="1">
    <source>
        <dbReference type="SAM" id="Phobius"/>
    </source>
</evidence>
<dbReference type="Proteomes" id="UP001595947">
    <property type="component" value="Unassembled WGS sequence"/>
</dbReference>
<feature type="transmembrane region" description="Helical" evidence="1">
    <location>
        <begin position="57"/>
        <end position="77"/>
    </location>
</feature>
<reference evidence="3" key="1">
    <citation type="journal article" date="2019" name="Int. J. Syst. Evol. Microbiol.">
        <title>The Global Catalogue of Microorganisms (GCM) 10K type strain sequencing project: providing services to taxonomists for standard genome sequencing and annotation.</title>
        <authorList>
            <consortium name="The Broad Institute Genomics Platform"/>
            <consortium name="The Broad Institute Genome Sequencing Center for Infectious Disease"/>
            <person name="Wu L."/>
            <person name="Ma J."/>
        </authorList>
    </citation>
    <scope>NUCLEOTIDE SEQUENCE [LARGE SCALE GENOMIC DNA]</scope>
    <source>
        <strain evidence="3">CGMCC 4.7093</strain>
    </source>
</reference>
<dbReference type="NCBIfam" id="NF033218">
    <property type="entry name" value="anchor_AmaP"/>
    <property type="match status" value="1"/>
</dbReference>
<gene>
    <name evidence="2" type="primary">amaP</name>
    <name evidence="2" type="ORF">ACFPBZ_06770</name>
</gene>
<organism evidence="2 3">
    <name type="scientific">Actinomycetospora atypica</name>
    <dbReference type="NCBI Taxonomy" id="1290095"/>
    <lineage>
        <taxon>Bacteria</taxon>
        <taxon>Bacillati</taxon>
        <taxon>Actinomycetota</taxon>
        <taxon>Actinomycetes</taxon>
        <taxon>Pseudonocardiales</taxon>
        <taxon>Pseudonocardiaceae</taxon>
        <taxon>Actinomycetospora</taxon>
    </lineage>
</organism>
<dbReference type="RefSeq" id="WP_378035255.1">
    <property type="nucleotide sequence ID" value="NZ_JBHSIV010000005.1"/>
</dbReference>
<protein>
    <submittedName>
        <fullName evidence="2">Alkaline shock response membrane anchor protein AmaP</fullName>
    </submittedName>
</protein>
<keyword evidence="1" id="KW-0812">Transmembrane</keyword>